<dbReference type="EMBL" id="KV441558">
    <property type="protein sequence ID" value="OAG01209.1"/>
    <property type="molecule type" value="Genomic_DNA"/>
</dbReference>
<dbReference type="InParanoid" id="A0A177C2T7"/>
<dbReference type="PANTHER" id="PTHR38847:SF1">
    <property type="entry name" value="PSEUDOURIDINE SYNTHASE RSUA_RLUA-LIKE DOMAIN-CONTAINING PROTEIN"/>
    <property type="match status" value="1"/>
</dbReference>
<evidence type="ECO:0000313" key="2">
    <source>
        <dbReference type="EMBL" id="OAG01209.1"/>
    </source>
</evidence>
<dbReference type="OrthoDB" id="152248at2759"/>
<proteinExistence type="predicted"/>
<organism evidence="2 3">
    <name type="scientific">Paraphaeosphaeria sporulosa</name>
    <dbReference type="NCBI Taxonomy" id="1460663"/>
    <lineage>
        <taxon>Eukaryota</taxon>
        <taxon>Fungi</taxon>
        <taxon>Dikarya</taxon>
        <taxon>Ascomycota</taxon>
        <taxon>Pezizomycotina</taxon>
        <taxon>Dothideomycetes</taxon>
        <taxon>Pleosporomycetidae</taxon>
        <taxon>Pleosporales</taxon>
        <taxon>Massarineae</taxon>
        <taxon>Didymosphaeriaceae</taxon>
        <taxon>Paraphaeosphaeria</taxon>
    </lineage>
</organism>
<sequence length="202" mass="21579">MKSFVALSLPLLALAAPHALDASSAPPSFKINKVISGGSGCPQGSIDVNWTNNGILPIYFSKDFTASVGPSVTADQSRKNCQINLDISYSPGYSYSVYSADYTGYANIDSGVKGTVAAHYYFSGEQDTGSTSLTLQGPYNGKYVKQDDVVTSVWSPCGQQSLLNVNAEVSLTPLGSYASGQLAVNKETGRFTNQLYIRWKQC</sequence>
<keyword evidence="1" id="KW-0732">Signal</keyword>
<dbReference type="GeneID" id="28769232"/>
<accession>A0A177C2T7</accession>
<dbReference type="PANTHER" id="PTHR38847">
    <property type="match status" value="1"/>
</dbReference>
<evidence type="ECO:0000256" key="1">
    <source>
        <dbReference type="SAM" id="SignalP"/>
    </source>
</evidence>
<protein>
    <recommendedName>
        <fullName evidence="4">DUF4360 domain-containing protein</fullName>
    </recommendedName>
</protein>
<reference evidence="2 3" key="1">
    <citation type="submission" date="2016-05" db="EMBL/GenBank/DDBJ databases">
        <title>Comparative analysis of secretome profiles of manganese(II)-oxidizing ascomycete fungi.</title>
        <authorList>
            <consortium name="DOE Joint Genome Institute"/>
            <person name="Zeiner C.A."/>
            <person name="Purvine S.O."/>
            <person name="Zink E.M."/>
            <person name="Wu S."/>
            <person name="Pasa-Tolic L."/>
            <person name="Chaput D.L."/>
            <person name="Haridas S."/>
            <person name="Grigoriev I.V."/>
            <person name="Santelli C.M."/>
            <person name="Hansel C.M."/>
        </authorList>
    </citation>
    <scope>NUCLEOTIDE SEQUENCE [LARGE SCALE GENOMIC DNA]</scope>
    <source>
        <strain evidence="2 3">AP3s5-JAC2a</strain>
    </source>
</reference>
<dbReference type="AlphaFoldDB" id="A0A177C2T7"/>
<evidence type="ECO:0000313" key="3">
    <source>
        <dbReference type="Proteomes" id="UP000077069"/>
    </source>
</evidence>
<dbReference type="STRING" id="1460663.A0A177C2T7"/>
<dbReference type="RefSeq" id="XP_018031574.1">
    <property type="nucleotide sequence ID" value="XM_018185746.1"/>
</dbReference>
<evidence type="ECO:0008006" key="4">
    <source>
        <dbReference type="Google" id="ProtNLM"/>
    </source>
</evidence>
<gene>
    <name evidence="2" type="ORF">CC84DRAFT_280404</name>
</gene>
<dbReference type="Pfam" id="PF14273">
    <property type="entry name" value="DUF4360"/>
    <property type="match status" value="1"/>
</dbReference>
<feature type="signal peptide" evidence="1">
    <location>
        <begin position="1"/>
        <end position="15"/>
    </location>
</feature>
<dbReference type="InterPro" id="IPR025649">
    <property type="entry name" value="DUF4360"/>
</dbReference>
<keyword evidence="3" id="KW-1185">Reference proteome</keyword>
<dbReference type="Proteomes" id="UP000077069">
    <property type="component" value="Unassembled WGS sequence"/>
</dbReference>
<feature type="chain" id="PRO_5012407465" description="DUF4360 domain-containing protein" evidence="1">
    <location>
        <begin position="16"/>
        <end position="202"/>
    </location>
</feature>
<name>A0A177C2T7_9PLEO</name>